<keyword evidence="1" id="KW-0472">Membrane</keyword>
<evidence type="ECO:0000313" key="3">
    <source>
        <dbReference type="EMBL" id="KAK6969339.1"/>
    </source>
</evidence>
<evidence type="ECO:0000256" key="1">
    <source>
        <dbReference type="SAM" id="Phobius"/>
    </source>
</evidence>
<dbReference type="EMBL" id="JAWWNJ010000227">
    <property type="protein sequence ID" value="KAK6969339.1"/>
    <property type="molecule type" value="Genomic_DNA"/>
</dbReference>
<feature type="transmembrane region" description="Helical" evidence="1">
    <location>
        <begin position="204"/>
        <end position="228"/>
    </location>
</feature>
<gene>
    <name evidence="3" type="ORF">R3P38DRAFT_3380205</name>
</gene>
<comment type="caution">
    <text evidence="3">The sequence shown here is derived from an EMBL/GenBank/DDBJ whole genome shotgun (WGS) entry which is preliminary data.</text>
</comment>
<dbReference type="Pfam" id="PF20153">
    <property type="entry name" value="DUF6535"/>
    <property type="match status" value="1"/>
</dbReference>
<feature type="transmembrane region" description="Helical" evidence="1">
    <location>
        <begin position="116"/>
        <end position="135"/>
    </location>
</feature>
<protein>
    <recommendedName>
        <fullName evidence="2">DUF6535 domain-containing protein</fullName>
    </recommendedName>
</protein>
<dbReference type="Proteomes" id="UP001362999">
    <property type="component" value="Unassembled WGS sequence"/>
</dbReference>
<reference evidence="3 4" key="1">
    <citation type="journal article" date="2024" name="J Genomics">
        <title>Draft genome sequencing and assembly of Favolaschia claudopus CIRM-BRFM 2984 isolated from oak limbs.</title>
        <authorList>
            <person name="Navarro D."/>
            <person name="Drula E."/>
            <person name="Chaduli D."/>
            <person name="Cazenave R."/>
            <person name="Ahrendt S."/>
            <person name="Wang J."/>
            <person name="Lipzen A."/>
            <person name="Daum C."/>
            <person name="Barry K."/>
            <person name="Grigoriev I.V."/>
            <person name="Favel A."/>
            <person name="Rosso M.N."/>
            <person name="Martin F."/>
        </authorList>
    </citation>
    <scope>NUCLEOTIDE SEQUENCE [LARGE SCALE GENOMIC DNA]</scope>
    <source>
        <strain evidence="3 4">CIRM-BRFM 2984</strain>
    </source>
</reference>
<keyword evidence="4" id="KW-1185">Reference proteome</keyword>
<sequence length="936" mass="105340">MSNDASRSAPDYSHDTAGTKIWSVYVSEAEKYDNALVDSWKSDMEGLLIFAGLFSAILTAFLIESYKTLTPDSGDDMKAVLIQISTQLSGIANGSSVDLPAPESFVPPTSSLVCNLLWFISLGLSLSCALIATLVEQWARDFKYKTEMRSAPVIRARIFSYLYYGLKQFNMHAVVDIIPLLLHASLIVFFTGLVAFLVPVNKAVMVSVIILLGIVVIAYTTFTVFPLFSRQSPYQTPLSAELWRAIQLIRTIWRCSSDRNVNGTEPDSMVDAMSKAALEDSDQRTHRDYRALSWTLKSLSDDVALEPFLEGIVNALATTRHDRTSYDEPIRRLIQSGEAQLLQRVDQFIWCSQSRMLTPETLTRRQLIALKCLWAMATIPAKDSTLLLVDQRDPVELEPLRLDHLHFSLCAGDYMKTSLSPVVHEHEVSAHAVLRLNALLTALHTVEKTVTFLKNALPLSWEKIPLLLTNTSSQLVPLYILEPLRALVDSPLWNDPHLPKFGVYQAPPPWKRMTDISPLEDCITKNLPEHSVSFAECLDELDSLHPKLIHMGHEHFLDFIVYAARLGSPPYQFHETKYLLSSWFAKYEVVPVPAEKTAKYSDAFNTVMDYQCRVHASYQPHVDIILATLLQCLADFQKSSPDSNVTLPNNLSRYLSQPYFDRFESYVLQNCDKSWLCSCLTMELTTKPPYGRSESAQEILRAMWEVAANMGSPARTPRLPFSGHTPSRCMLEALHEIPDQPETISLVPLLQTTIVNDGFNPLPDIQDGSRLSNFEMHVVVLARFIHQASTFHSPPYRMQETMSIITGFKPPFDFEVLNSVCPSQQLNFAKGWKTALERDSPKEFHVTMVEAIATCPLLQMYWDPSNIGIRWLDCRGAAKVFVEGVEIAERRDDITPISRMRLEAIRGFLMTVGNADETQVEGGWAESAILTTAVDS</sequence>
<accession>A0AAV9Z335</accession>
<organism evidence="3 4">
    <name type="scientific">Favolaschia claudopus</name>
    <dbReference type="NCBI Taxonomy" id="2862362"/>
    <lineage>
        <taxon>Eukaryota</taxon>
        <taxon>Fungi</taxon>
        <taxon>Dikarya</taxon>
        <taxon>Basidiomycota</taxon>
        <taxon>Agaricomycotina</taxon>
        <taxon>Agaricomycetes</taxon>
        <taxon>Agaricomycetidae</taxon>
        <taxon>Agaricales</taxon>
        <taxon>Marasmiineae</taxon>
        <taxon>Mycenaceae</taxon>
        <taxon>Favolaschia</taxon>
    </lineage>
</organism>
<feature type="domain" description="DUF6535" evidence="2">
    <location>
        <begin position="22"/>
        <end position="198"/>
    </location>
</feature>
<evidence type="ECO:0000259" key="2">
    <source>
        <dbReference type="Pfam" id="PF20153"/>
    </source>
</evidence>
<dbReference type="InterPro" id="IPR045338">
    <property type="entry name" value="DUF6535"/>
</dbReference>
<proteinExistence type="predicted"/>
<feature type="transmembrane region" description="Helical" evidence="1">
    <location>
        <begin position="46"/>
        <end position="63"/>
    </location>
</feature>
<dbReference type="AlphaFoldDB" id="A0AAV9Z335"/>
<feature type="transmembrane region" description="Helical" evidence="1">
    <location>
        <begin position="177"/>
        <end position="198"/>
    </location>
</feature>
<keyword evidence="1" id="KW-1133">Transmembrane helix</keyword>
<keyword evidence="1" id="KW-0812">Transmembrane</keyword>
<name>A0AAV9Z335_9AGAR</name>
<evidence type="ECO:0000313" key="4">
    <source>
        <dbReference type="Proteomes" id="UP001362999"/>
    </source>
</evidence>